<keyword evidence="5 7" id="KW-1133">Transmembrane helix</keyword>
<evidence type="ECO:0000256" key="6">
    <source>
        <dbReference type="ARBA" id="ARBA00023136"/>
    </source>
</evidence>
<evidence type="ECO:0000256" key="2">
    <source>
        <dbReference type="ARBA" id="ARBA00007783"/>
    </source>
</evidence>
<dbReference type="OrthoDB" id="670210at2"/>
<protein>
    <recommendedName>
        <fullName evidence="11">Transport permease protein</fullName>
    </recommendedName>
</protein>
<name>A0A4R0HD62_9ACTN</name>
<keyword evidence="8" id="KW-0732">Signal</keyword>
<keyword evidence="6 7" id="KW-0472">Membrane</keyword>
<evidence type="ECO:0000313" key="9">
    <source>
        <dbReference type="EMBL" id="TCC08511.1"/>
    </source>
</evidence>
<sequence>MARSPQALGVLSFLAQFPLLFASNTLIAPDTMPGWLDRLVTLNPVSRLVSIERHLMAGTATGEVTGVLLSAAALTAIFAPVSMRLYRRRN</sequence>
<evidence type="ECO:0000313" key="10">
    <source>
        <dbReference type="Proteomes" id="UP000292346"/>
    </source>
</evidence>
<evidence type="ECO:0008006" key="11">
    <source>
        <dbReference type="Google" id="ProtNLM"/>
    </source>
</evidence>
<evidence type="ECO:0000256" key="3">
    <source>
        <dbReference type="ARBA" id="ARBA00022475"/>
    </source>
</evidence>
<evidence type="ECO:0000256" key="4">
    <source>
        <dbReference type="ARBA" id="ARBA00022692"/>
    </source>
</evidence>
<evidence type="ECO:0000256" key="8">
    <source>
        <dbReference type="SAM" id="SignalP"/>
    </source>
</evidence>
<dbReference type="RefSeq" id="WP_131340007.1">
    <property type="nucleotide sequence ID" value="NZ_SJJZ01000002.1"/>
</dbReference>
<proteinExistence type="inferred from homology"/>
<evidence type="ECO:0000256" key="7">
    <source>
        <dbReference type="SAM" id="Phobius"/>
    </source>
</evidence>
<feature type="chain" id="PRO_5039555356" description="Transport permease protein" evidence="8">
    <location>
        <begin position="23"/>
        <end position="90"/>
    </location>
</feature>
<keyword evidence="4 7" id="KW-0812">Transmembrane</keyword>
<dbReference type="AlphaFoldDB" id="A0A4R0HD62"/>
<comment type="similarity">
    <text evidence="2">Belongs to the ABC-2 integral membrane protein family.</text>
</comment>
<comment type="subcellular location">
    <subcellularLocation>
        <location evidence="1">Cell membrane</location>
        <topology evidence="1">Multi-pass membrane protein</topology>
    </subcellularLocation>
</comment>
<dbReference type="PANTHER" id="PTHR43077:SF8">
    <property type="entry name" value="DOXORUBICIN RESISTANCE ABC TRANSPORTER PERMEASE PROTEIN DRRB"/>
    <property type="match status" value="1"/>
</dbReference>
<dbReference type="PANTHER" id="PTHR43077">
    <property type="entry name" value="TRANSPORT PERMEASE YVFS-RELATED"/>
    <property type="match status" value="1"/>
</dbReference>
<accession>A0A4R0HD62</accession>
<evidence type="ECO:0000256" key="1">
    <source>
        <dbReference type="ARBA" id="ARBA00004651"/>
    </source>
</evidence>
<feature type="transmembrane region" description="Helical" evidence="7">
    <location>
        <begin position="64"/>
        <end position="86"/>
    </location>
</feature>
<dbReference type="GO" id="GO:0005886">
    <property type="term" value="C:plasma membrane"/>
    <property type="evidence" value="ECO:0007669"/>
    <property type="project" value="UniProtKB-SubCell"/>
</dbReference>
<comment type="caution">
    <text evidence="9">The sequence shown here is derived from an EMBL/GenBank/DDBJ whole genome shotgun (WGS) entry which is preliminary data.</text>
</comment>
<gene>
    <name evidence="9" type="ORF">E0H45_21805</name>
</gene>
<organism evidence="9 10">
    <name type="scientific">Kribbella soli</name>
    <dbReference type="NCBI Taxonomy" id="1124743"/>
    <lineage>
        <taxon>Bacteria</taxon>
        <taxon>Bacillati</taxon>
        <taxon>Actinomycetota</taxon>
        <taxon>Actinomycetes</taxon>
        <taxon>Propionibacteriales</taxon>
        <taxon>Kribbellaceae</taxon>
        <taxon>Kribbella</taxon>
    </lineage>
</organism>
<keyword evidence="10" id="KW-1185">Reference proteome</keyword>
<evidence type="ECO:0000256" key="5">
    <source>
        <dbReference type="ARBA" id="ARBA00022989"/>
    </source>
</evidence>
<feature type="signal peptide" evidence="8">
    <location>
        <begin position="1"/>
        <end position="22"/>
    </location>
</feature>
<keyword evidence="3" id="KW-1003">Cell membrane</keyword>
<dbReference type="InterPro" id="IPR051328">
    <property type="entry name" value="T7SS_ABC-Transporter"/>
</dbReference>
<reference evidence="9 10" key="1">
    <citation type="submission" date="2019-02" db="EMBL/GenBank/DDBJ databases">
        <title>Kribbella capetownensis sp. nov. and Kribbella speibonae sp. nov., isolated from soil.</title>
        <authorList>
            <person name="Curtis S.M."/>
            <person name="Norton I."/>
            <person name="Everest G.J."/>
            <person name="Meyers P.R."/>
        </authorList>
    </citation>
    <scope>NUCLEOTIDE SEQUENCE [LARGE SCALE GENOMIC DNA]</scope>
    <source>
        <strain evidence="9 10">KCTC 29219</strain>
    </source>
</reference>
<dbReference type="Proteomes" id="UP000292346">
    <property type="component" value="Unassembled WGS sequence"/>
</dbReference>
<dbReference type="EMBL" id="SJJZ01000002">
    <property type="protein sequence ID" value="TCC08511.1"/>
    <property type="molecule type" value="Genomic_DNA"/>
</dbReference>